<reference evidence="2 3" key="1">
    <citation type="submission" date="2013-08" db="EMBL/GenBank/DDBJ databases">
        <title>Flavobacterium saliperosum type strain genome sequencing.</title>
        <authorList>
            <person name="Lee K."/>
            <person name="Yi H."/>
            <person name="Park S."/>
            <person name="Chun J."/>
        </authorList>
    </citation>
    <scope>NUCLEOTIDE SEQUENCE [LARGE SCALE GENOMIC DNA]</scope>
    <source>
        <strain evidence="2 3">S13</strain>
    </source>
</reference>
<proteinExistence type="predicted"/>
<evidence type="ECO:0000313" key="2">
    <source>
        <dbReference type="EMBL" id="ESU21396.1"/>
    </source>
</evidence>
<feature type="transmembrane region" description="Helical" evidence="1">
    <location>
        <begin position="66"/>
        <end position="84"/>
    </location>
</feature>
<sequence length="141" mass="16007">MKKKNYIAIVLICTAIILVNYLTDFMFMANNEPLIFMWTFINIVVFPIWITNYIYKIAKLNGKSNFILSGIVAIISYLSTYIVPFIDYFNFQTLSLNGDGATKAILTGIMFLGLIVVLVSLLIFHFKLKTAANRGFMKLGL</sequence>
<feature type="transmembrane region" description="Helical" evidence="1">
    <location>
        <begin position="7"/>
        <end position="29"/>
    </location>
</feature>
<dbReference type="RefSeq" id="WP_023577684.1">
    <property type="nucleotide sequence ID" value="NZ_AVFO01000054.1"/>
</dbReference>
<feature type="transmembrane region" description="Helical" evidence="1">
    <location>
        <begin position="104"/>
        <end position="124"/>
    </location>
</feature>
<evidence type="ECO:0000256" key="1">
    <source>
        <dbReference type="SAM" id="Phobius"/>
    </source>
</evidence>
<keyword evidence="1" id="KW-0472">Membrane</keyword>
<keyword evidence="1" id="KW-1133">Transmembrane helix</keyword>
<name>A0ABP2ZU26_9FLAO</name>
<gene>
    <name evidence="2" type="ORF">FSS13T_27150</name>
</gene>
<organism evidence="2 3">
    <name type="scientific">Flavobacterium saliperosum S13</name>
    <dbReference type="NCBI Taxonomy" id="1341155"/>
    <lineage>
        <taxon>Bacteria</taxon>
        <taxon>Pseudomonadati</taxon>
        <taxon>Bacteroidota</taxon>
        <taxon>Flavobacteriia</taxon>
        <taxon>Flavobacteriales</taxon>
        <taxon>Flavobacteriaceae</taxon>
        <taxon>Flavobacterium</taxon>
    </lineage>
</organism>
<keyword evidence="3" id="KW-1185">Reference proteome</keyword>
<protein>
    <submittedName>
        <fullName evidence="2">Uncharacterized protein</fullName>
    </submittedName>
</protein>
<evidence type="ECO:0000313" key="3">
    <source>
        <dbReference type="Proteomes" id="UP000018234"/>
    </source>
</evidence>
<accession>A0ABP2ZU26</accession>
<dbReference type="EMBL" id="AVFO01000054">
    <property type="protein sequence ID" value="ESU21396.1"/>
    <property type="molecule type" value="Genomic_DNA"/>
</dbReference>
<dbReference type="Proteomes" id="UP000018234">
    <property type="component" value="Unassembled WGS sequence"/>
</dbReference>
<feature type="transmembrane region" description="Helical" evidence="1">
    <location>
        <begin position="35"/>
        <end position="54"/>
    </location>
</feature>
<comment type="caution">
    <text evidence="2">The sequence shown here is derived from an EMBL/GenBank/DDBJ whole genome shotgun (WGS) entry which is preliminary data.</text>
</comment>
<keyword evidence="1" id="KW-0812">Transmembrane</keyword>